<evidence type="ECO:0000313" key="4">
    <source>
        <dbReference type="Proteomes" id="UP001648503"/>
    </source>
</evidence>
<organism evidence="3 4">
    <name type="scientific">Batrachochytrium salamandrivorans</name>
    <dbReference type="NCBI Taxonomy" id="1357716"/>
    <lineage>
        <taxon>Eukaryota</taxon>
        <taxon>Fungi</taxon>
        <taxon>Fungi incertae sedis</taxon>
        <taxon>Chytridiomycota</taxon>
        <taxon>Chytridiomycota incertae sedis</taxon>
        <taxon>Chytridiomycetes</taxon>
        <taxon>Rhizophydiales</taxon>
        <taxon>Rhizophydiales incertae sedis</taxon>
        <taxon>Batrachochytrium</taxon>
    </lineage>
</organism>
<gene>
    <name evidence="3" type="ORF">BASA50_004418</name>
</gene>
<accession>A0ABQ8FFP1</accession>
<evidence type="ECO:0000256" key="2">
    <source>
        <dbReference type="SAM" id="SignalP"/>
    </source>
</evidence>
<dbReference type="Proteomes" id="UP001648503">
    <property type="component" value="Unassembled WGS sequence"/>
</dbReference>
<feature type="chain" id="PRO_5045356354" evidence="2">
    <location>
        <begin position="19"/>
        <end position="328"/>
    </location>
</feature>
<reference evidence="3 4" key="1">
    <citation type="submission" date="2021-02" db="EMBL/GenBank/DDBJ databases">
        <title>Variation within the Batrachochytrium salamandrivorans European outbreak.</title>
        <authorList>
            <person name="Kelly M."/>
            <person name="Pasmans F."/>
            <person name="Shea T.P."/>
            <person name="Munoz J.F."/>
            <person name="Carranza S."/>
            <person name="Cuomo C.A."/>
            <person name="Martel A."/>
        </authorList>
    </citation>
    <scope>NUCLEOTIDE SEQUENCE [LARGE SCALE GENOMIC DNA]</scope>
    <source>
        <strain evidence="3 4">AMFP18/2</strain>
    </source>
</reference>
<protein>
    <submittedName>
        <fullName evidence="3">Uncharacterized protein</fullName>
    </submittedName>
</protein>
<evidence type="ECO:0000256" key="1">
    <source>
        <dbReference type="SAM" id="MobiDB-lite"/>
    </source>
</evidence>
<feature type="compositionally biased region" description="Polar residues" evidence="1">
    <location>
        <begin position="55"/>
        <end position="74"/>
    </location>
</feature>
<dbReference type="EMBL" id="JAFCIX010000143">
    <property type="protein sequence ID" value="KAH6597501.1"/>
    <property type="molecule type" value="Genomic_DNA"/>
</dbReference>
<feature type="region of interest" description="Disordered" evidence="1">
    <location>
        <begin position="48"/>
        <end position="81"/>
    </location>
</feature>
<name>A0ABQ8FFP1_9FUNG</name>
<evidence type="ECO:0000313" key="3">
    <source>
        <dbReference type="EMBL" id="KAH6597501.1"/>
    </source>
</evidence>
<feature type="signal peptide" evidence="2">
    <location>
        <begin position="1"/>
        <end position="18"/>
    </location>
</feature>
<comment type="caution">
    <text evidence="3">The sequence shown here is derived from an EMBL/GenBank/DDBJ whole genome shotgun (WGS) entry which is preliminary data.</text>
</comment>
<keyword evidence="4" id="KW-1185">Reference proteome</keyword>
<proteinExistence type="predicted"/>
<keyword evidence="2" id="KW-0732">Signal</keyword>
<feature type="compositionally biased region" description="Basic residues" evidence="1">
    <location>
        <begin position="283"/>
        <end position="300"/>
    </location>
</feature>
<feature type="region of interest" description="Disordered" evidence="1">
    <location>
        <begin position="283"/>
        <end position="328"/>
    </location>
</feature>
<sequence length="328" mass="36065">MRVGIGTILSVLSFSVLAAVIPNYDDHGILLVRRTVDPDPMDLLWKRADEDQEGSEPSGSEADTSAGTSGNSQPGKKGGLFKSFMKSRNARKQKSAQESDKRYVAIAIKKLTKVVEGRNKNQFILDVSSFLNSAIEIARGTSNSYTNEATIPFFLLIPEGTSKKLLTKAMVKIQKAGKKAAKNHLMVVIRLIRSIIKHPEGVEGALDKITTSIINMYDAHEGLYEKEYDDLISKVEPANNEAYIKRTNDLMSSIKKHQEHSTAFLHSIQRDMSSDELTFKKKKPSRFGKFKSGVKSRLGPKSKSPTGVTSNQESSAQGATEVSEEISG</sequence>
<feature type="compositionally biased region" description="Polar residues" evidence="1">
    <location>
        <begin position="303"/>
        <end position="320"/>
    </location>
</feature>